<dbReference type="PROSITE" id="PS51318">
    <property type="entry name" value="TAT"/>
    <property type="match status" value="1"/>
</dbReference>
<sequence>MSTPTPTRRRLLSGAAGVLLSVVGGPVASQVLGLEEAEAATRPRRRTARARARARARAKARARARARARAKARTPVAQPKPSPTPTATPPRPAAPVPTTPTPAVAPAVPPPPMATTPPAGEAELHYLNRLGCGFSPASLAQLTAAGGPAGWLDAQLDPASVPESDAALALPGYFPDMDASATAKWATNQAGTKGGWQYAADFAGYSMLRQIYSTRQVFENLVGFWSNHLHVNANHDSAWIYRKSYDDTIRAHALGTFADLLVACSLHPSMLLYLDNWTSVRNAPNENQGRELLELHTVGRGAGYTEQMVKDSAKLLSGHTVDAWKTWAPSYDSKRHTTGPVQVLGFSDANAAADGSALSVTYLRYLAHHPATATRIATKLCRHFVADEPSAALVAHVAQAFTDSGTDIRATLRALVAHPDFLTGRGTLVRNPVEDFVATCRVLGVQVPAPTDGQSFARACIWLPETTLLYQWPRPDGLPLGDAAWASATRMLNSFRMHWNLAAGWWPTKDVAYRKSGAAWLPRASLRLDEYVDHLCTSVLGRRADARTVAAVAGVTGYPASTVITASHQVVGWMHVRVMGVLLDSPDHMRR</sequence>
<dbReference type="KEGG" id="nps:KRR39_03975"/>
<reference evidence="2" key="1">
    <citation type="submission" date="2021-06" db="EMBL/GenBank/DDBJ databases">
        <title>Complete genome sequence of Nocardioides sp. G188.</title>
        <authorList>
            <person name="Im W.-T."/>
        </authorList>
    </citation>
    <scope>NUCLEOTIDE SEQUENCE</scope>
    <source>
        <strain evidence="2">G188</strain>
    </source>
</reference>
<dbReference type="AlphaFoldDB" id="A0A975SZS9"/>
<dbReference type="Proteomes" id="UP000683575">
    <property type="component" value="Chromosome"/>
</dbReference>
<evidence type="ECO:0000313" key="2">
    <source>
        <dbReference type="EMBL" id="QWZ08998.1"/>
    </source>
</evidence>
<gene>
    <name evidence="2" type="ORF">KRR39_03975</name>
</gene>
<feature type="region of interest" description="Disordered" evidence="1">
    <location>
        <begin position="36"/>
        <end position="109"/>
    </location>
</feature>
<protein>
    <submittedName>
        <fullName evidence="2">DUF1800 domain-containing protein</fullName>
    </submittedName>
</protein>
<keyword evidence="3" id="KW-1185">Reference proteome</keyword>
<dbReference type="EMBL" id="CP077062">
    <property type="protein sequence ID" value="QWZ08998.1"/>
    <property type="molecule type" value="Genomic_DNA"/>
</dbReference>
<dbReference type="InterPro" id="IPR006311">
    <property type="entry name" value="TAT_signal"/>
</dbReference>
<accession>A0A975SZS9</accession>
<dbReference type="InterPro" id="IPR014917">
    <property type="entry name" value="DUF1800"/>
</dbReference>
<dbReference type="RefSeq" id="WP_216940844.1">
    <property type="nucleotide sequence ID" value="NZ_CP077062.1"/>
</dbReference>
<organism evidence="2 3">
    <name type="scientific">Nocardioides panacis</name>
    <dbReference type="NCBI Taxonomy" id="2849501"/>
    <lineage>
        <taxon>Bacteria</taxon>
        <taxon>Bacillati</taxon>
        <taxon>Actinomycetota</taxon>
        <taxon>Actinomycetes</taxon>
        <taxon>Propionibacteriales</taxon>
        <taxon>Nocardioidaceae</taxon>
        <taxon>Nocardioides</taxon>
    </lineage>
</organism>
<evidence type="ECO:0000256" key="1">
    <source>
        <dbReference type="SAM" id="MobiDB-lite"/>
    </source>
</evidence>
<evidence type="ECO:0000313" key="3">
    <source>
        <dbReference type="Proteomes" id="UP000683575"/>
    </source>
</evidence>
<feature type="compositionally biased region" description="Pro residues" evidence="1">
    <location>
        <begin position="78"/>
        <end position="100"/>
    </location>
</feature>
<proteinExistence type="predicted"/>
<dbReference type="Pfam" id="PF08811">
    <property type="entry name" value="DUF1800"/>
    <property type="match status" value="1"/>
</dbReference>
<feature type="compositionally biased region" description="Basic residues" evidence="1">
    <location>
        <begin position="42"/>
        <end position="72"/>
    </location>
</feature>
<name>A0A975SZS9_9ACTN</name>